<gene>
    <name evidence="2" type="ORF">UFOVP540_13</name>
</gene>
<feature type="region of interest" description="Disordered" evidence="1">
    <location>
        <begin position="1"/>
        <end position="31"/>
    </location>
</feature>
<proteinExistence type="predicted"/>
<evidence type="ECO:0000313" key="2">
    <source>
        <dbReference type="EMBL" id="CAB4149368.1"/>
    </source>
</evidence>
<accession>A0A6J5MRK9</accession>
<dbReference type="EMBL" id="LR796515">
    <property type="protein sequence ID" value="CAB4149368.1"/>
    <property type="molecule type" value="Genomic_DNA"/>
</dbReference>
<evidence type="ECO:0000256" key="1">
    <source>
        <dbReference type="SAM" id="MobiDB-lite"/>
    </source>
</evidence>
<organism evidence="2">
    <name type="scientific">uncultured Caudovirales phage</name>
    <dbReference type="NCBI Taxonomy" id="2100421"/>
    <lineage>
        <taxon>Viruses</taxon>
        <taxon>Duplodnaviria</taxon>
        <taxon>Heunggongvirae</taxon>
        <taxon>Uroviricota</taxon>
        <taxon>Caudoviricetes</taxon>
        <taxon>Peduoviridae</taxon>
        <taxon>Maltschvirus</taxon>
        <taxon>Maltschvirus maltsch</taxon>
    </lineage>
</organism>
<name>A0A6J5MRK9_9CAUD</name>
<protein>
    <submittedName>
        <fullName evidence="2">Uncharacterized protein</fullName>
    </submittedName>
</protein>
<reference evidence="2" key="1">
    <citation type="submission" date="2020-04" db="EMBL/GenBank/DDBJ databases">
        <authorList>
            <person name="Chiriac C."/>
            <person name="Salcher M."/>
            <person name="Ghai R."/>
            <person name="Kavagutti S V."/>
        </authorList>
    </citation>
    <scope>NUCLEOTIDE SEQUENCE</scope>
</reference>
<sequence>MSDNDKANAEWLVRIGQTATAPKPVTKKDEE</sequence>